<comment type="catalytic activity">
    <reaction evidence="8">
        <text>L-lysyl-[protein] + S-adenosyl-L-methionine = N(6)-methyl-L-lysyl-[protein] + S-adenosyl-L-homocysteine + H(+)</text>
        <dbReference type="Rhea" id="RHEA:51736"/>
        <dbReference type="Rhea" id="RHEA-COMP:9752"/>
        <dbReference type="Rhea" id="RHEA-COMP:13053"/>
        <dbReference type="ChEBI" id="CHEBI:15378"/>
        <dbReference type="ChEBI" id="CHEBI:29969"/>
        <dbReference type="ChEBI" id="CHEBI:57856"/>
        <dbReference type="ChEBI" id="CHEBI:59789"/>
        <dbReference type="ChEBI" id="CHEBI:61929"/>
    </reaction>
</comment>
<keyword evidence="7" id="KW-0539">Nucleus</keyword>
<reference evidence="10" key="1">
    <citation type="submission" date="2022-04" db="EMBL/GenBank/DDBJ databases">
        <authorList>
            <person name="Xu L."/>
            <person name="Lv Z."/>
        </authorList>
    </citation>
    <scope>NUCLEOTIDE SEQUENCE</scope>
    <source>
        <strain evidence="10">LV_2022a</strain>
    </source>
</reference>
<evidence type="ECO:0000256" key="3">
    <source>
        <dbReference type="ARBA" id="ARBA00022490"/>
    </source>
</evidence>
<evidence type="ECO:0000313" key="10">
    <source>
        <dbReference type="EMBL" id="KAK4468497.1"/>
    </source>
</evidence>
<dbReference type="GO" id="GO:0008168">
    <property type="term" value="F:methyltransferase activity"/>
    <property type="evidence" value="ECO:0007669"/>
    <property type="project" value="UniProtKB-KW"/>
</dbReference>
<dbReference type="EMBL" id="JALJAT010000006">
    <property type="protein sequence ID" value="KAK4468497.1"/>
    <property type="molecule type" value="Genomic_DNA"/>
</dbReference>
<accession>A0AAE1Z723</accession>
<evidence type="ECO:0000256" key="4">
    <source>
        <dbReference type="ARBA" id="ARBA00022603"/>
    </source>
</evidence>
<reference evidence="10" key="2">
    <citation type="journal article" date="2023" name="Infect Dis Poverty">
        <title>Chromosome-scale genome of the human blood fluke Schistosoma mekongi and its implications for public health.</title>
        <authorList>
            <person name="Zhou M."/>
            <person name="Xu L."/>
            <person name="Xu D."/>
            <person name="Chen W."/>
            <person name="Khan J."/>
            <person name="Hu Y."/>
            <person name="Huang H."/>
            <person name="Wei H."/>
            <person name="Zhang Y."/>
            <person name="Chusongsang P."/>
            <person name="Tanasarnprasert K."/>
            <person name="Hu X."/>
            <person name="Limpanont Y."/>
            <person name="Lv Z."/>
        </authorList>
    </citation>
    <scope>NUCLEOTIDE SEQUENCE</scope>
    <source>
        <strain evidence="10">LV_2022a</strain>
    </source>
</reference>
<name>A0AAE1Z723_SCHME</name>
<evidence type="ECO:0000256" key="8">
    <source>
        <dbReference type="ARBA" id="ARBA00048985"/>
    </source>
</evidence>
<dbReference type="GO" id="GO:0005634">
    <property type="term" value="C:nucleus"/>
    <property type="evidence" value="ECO:0007669"/>
    <property type="project" value="UniProtKB-SubCell"/>
</dbReference>
<comment type="subcellular location">
    <subcellularLocation>
        <location evidence="2">Cytoplasm</location>
    </subcellularLocation>
    <subcellularLocation>
        <location evidence="1">Nucleus</location>
    </subcellularLocation>
</comment>
<keyword evidence="6" id="KW-0949">S-adenosyl-L-methionine</keyword>
<dbReference type="InterPro" id="IPR046341">
    <property type="entry name" value="SET_dom_sf"/>
</dbReference>
<dbReference type="SUPFAM" id="SSF82199">
    <property type="entry name" value="SET domain"/>
    <property type="match status" value="1"/>
</dbReference>
<dbReference type="PROSITE" id="PS50280">
    <property type="entry name" value="SET"/>
    <property type="match status" value="1"/>
</dbReference>
<proteinExistence type="predicted"/>
<organism evidence="10 11">
    <name type="scientific">Schistosoma mekongi</name>
    <name type="common">Parasitic worm</name>
    <dbReference type="NCBI Taxonomy" id="38744"/>
    <lineage>
        <taxon>Eukaryota</taxon>
        <taxon>Metazoa</taxon>
        <taxon>Spiralia</taxon>
        <taxon>Lophotrochozoa</taxon>
        <taxon>Platyhelminthes</taxon>
        <taxon>Trematoda</taxon>
        <taxon>Digenea</taxon>
        <taxon>Strigeidida</taxon>
        <taxon>Schistosomatoidea</taxon>
        <taxon>Schistosomatidae</taxon>
        <taxon>Schistosoma</taxon>
    </lineage>
</organism>
<dbReference type="PANTHER" id="PTHR46165">
    <property type="entry name" value="SET AND MYND DOMAIN-CONTAINING PROTEIN 4"/>
    <property type="match status" value="1"/>
</dbReference>
<dbReference type="GO" id="GO:0032259">
    <property type="term" value="P:methylation"/>
    <property type="evidence" value="ECO:0007669"/>
    <property type="project" value="UniProtKB-KW"/>
</dbReference>
<keyword evidence="4" id="KW-0489">Methyltransferase</keyword>
<feature type="domain" description="SET" evidence="9">
    <location>
        <begin position="273"/>
        <end position="594"/>
    </location>
</feature>
<dbReference type="CDD" id="cd10536">
    <property type="entry name" value="SET_SMYD4"/>
    <property type="match status" value="1"/>
</dbReference>
<evidence type="ECO:0000256" key="2">
    <source>
        <dbReference type="ARBA" id="ARBA00004496"/>
    </source>
</evidence>
<dbReference type="Gene3D" id="1.10.220.160">
    <property type="match status" value="1"/>
</dbReference>
<evidence type="ECO:0000259" key="9">
    <source>
        <dbReference type="PROSITE" id="PS50280"/>
    </source>
</evidence>
<dbReference type="PANTHER" id="PTHR46165:SF2">
    <property type="entry name" value="SET AND MYND DOMAIN-CONTAINING PROTEIN 4"/>
    <property type="match status" value="1"/>
</dbReference>
<gene>
    <name evidence="10" type="ORF">MN116_007699</name>
</gene>
<keyword evidence="3" id="KW-0963">Cytoplasm</keyword>
<evidence type="ECO:0000256" key="5">
    <source>
        <dbReference type="ARBA" id="ARBA00022679"/>
    </source>
</evidence>
<dbReference type="AlphaFoldDB" id="A0AAE1Z723"/>
<evidence type="ECO:0000256" key="7">
    <source>
        <dbReference type="ARBA" id="ARBA00023242"/>
    </source>
</evidence>
<protein>
    <recommendedName>
        <fullName evidence="9">SET domain-containing protein</fullName>
    </recommendedName>
</protein>
<dbReference type="Pfam" id="PF00856">
    <property type="entry name" value="SET"/>
    <property type="match status" value="1"/>
</dbReference>
<dbReference type="InterPro" id="IPR001214">
    <property type="entry name" value="SET_dom"/>
</dbReference>
<dbReference type="GO" id="GO:0042826">
    <property type="term" value="F:histone deacetylase binding"/>
    <property type="evidence" value="ECO:0007669"/>
    <property type="project" value="TreeGrafter"/>
</dbReference>
<dbReference type="Proteomes" id="UP001292079">
    <property type="component" value="Unassembled WGS sequence"/>
</dbReference>
<keyword evidence="5" id="KW-0808">Transferase</keyword>
<evidence type="ECO:0000256" key="1">
    <source>
        <dbReference type="ARBA" id="ARBA00004123"/>
    </source>
</evidence>
<comment type="caution">
    <text evidence="10">The sequence shown here is derived from an EMBL/GenBank/DDBJ whole genome shotgun (WGS) entry which is preliminary data.</text>
</comment>
<dbReference type="InterPro" id="IPR011990">
    <property type="entry name" value="TPR-like_helical_dom_sf"/>
</dbReference>
<dbReference type="Gene3D" id="6.10.140.2220">
    <property type="match status" value="1"/>
</dbReference>
<keyword evidence="11" id="KW-1185">Reference proteome</keyword>
<dbReference type="SUPFAM" id="SSF48452">
    <property type="entry name" value="TPR-like"/>
    <property type="match status" value="1"/>
</dbReference>
<evidence type="ECO:0000256" key="6">
    <source>
        <dbReference type="ARBA" id="ARBA00022691"/>
    </source>
</evidence>
<dbReference type="Gene3D" id="1.25.40.10">
    <property type="entry name" value="Tetratricopeptide repeat domain"/>
    <property type="match status" value="1"/>
</dbReference>
<sequence length="846" mass="97215">MDSNHTQSTTSDNVSTLWTRLISTELDHVHNDPELSASLLNKQIINSDKIKNLALQANSSHSSASFYYRIVKYIDRNATNDLRRMSSFISELGSGNVYMKSTKKAQHYRQLGNVLFKQGNLSASAIAYRTGLLYAPNAYFIPSICQNNDFCIEGALLHGNLSVILAHQQLWSSCLETVLTALELHLNVTTIKNCNKQSPIFRLKTRFEQCCNHLDLPMLIEWDSTTLTSHKLLEVHAKLISILICKSENCVKKLMDIPKPKYNHNPLYHGFSNGVRVATNHEKGRHIIATQPFEPGDIIAVEPAGGWIMHDSSQSHSDEYTHNDDYDTFEYLLLLPSQRMNQCLKCFNQLNSIGFICPYCCDAAYCELSSGCDSKQFVNIENPSYLFHDFQQPIWHVAECRFMFLLNSMGLGHLCFRLAWLRQHYSHSMNNNNNNSYFTTDQLIEHFTDFPVDELFEYALTGWLISKILNYNDNNNKMNLKSSLKEFIQGLWCFDTLRRLQCNAHAITEIQASYPDIEAWLPVQANVNNMDRKLIYPFMRRLQQIRIATGLFPCVSLLNHSCDPNTIYNFQKSYLILRCLKSITPGGEVFTCYGPHYLHYPSSSQRLTLLQQQYFFVCQCEHCSKPVQSSTSSSSPPILNELSVIPTSEMLTKWKDAVNNLLVMPWDSSLQSMENLRNAIRTVQNIGTLNSTCSWWPSDDNLGSLLDTLGRQYLIYSKLTRQSLTDHNDDDAKSKWLFAQNSGLWCIQKSVQWVKLHFGAISCEYLWELISFLYLSMNCSYQFNDSIQQFNLSEEFRRLDGECFELHNDSTVFNDQNSISSEINKLSMILYGSYKGQLIIEKFVHI</sequence>
<dbReference type="Gene3D" id="2.170.270.10">
    <property type="entry name" value="SET domain"/>
    <property type="match status" value="1"/>
</dbReference>
<dbReference type="GO" id="GO:0005737">
    <property type="term" value="C:cytoplasm"/>
    <property type="evidence" value="ECO:0007669"/>
    <property type="project" value="UniProtKB-SubCell"/>
</dbReference>
<evidence type="ECO:0000313" key="11">
    <source>
        <dbReference type="Proteomes" id="UP001292079"/>
    </source>
</evidence>
<dbReference type="InterPro" id="IPR052097">
    <property type="entry name" value="SET-MYND_domain_protein"/>
</dbReference>
<dbReference type="InterPro" id="IPR044421">
    <property type="entry name" value="SMYD4_SET"/>
</dbReference>